<sequence>MSKGKGVCCCFAKIIAINLDTSSDNNSSDSDNNTSDSSSTSQISTSEEIDYDSPEYRGPPMSLLIWYDYLSDEYKDKGRLAKAQASDASTMLNLDSSDGDRKRPSKASVPIFKRPSVQGLLDYYGYNDIKEYLSWNYFLNTDKDITDKDTTDEDCIYECNYAMYKGKYVSVSHKHNPKVKSHVAVRGCVLGLTNVTTLEEIVNKMRVRKSKICAEKAKGKRKLSYES</sequence>
<keyword evidence="3" id="KW-1185">Reference proteome</keyword>
<comment type="caution">
    <text evidence="2">The sequence shown here is derived from an EMBL/GenBank/DDBJ whole genome shotgun (WGS) entry which is preliminary data.</text>
</comment>
<evidence type="ECO:0000313" key="3">
    <source>
        <dbReference type="Proteomes" id="UP001151760"/>
    </source>
</evidence>
<dbReference type="Proteomes" id="UP001151760">
    <property type="component" value="Unassembled WGS sequence"/>
</dbReference>
<reference evidence="2" key="1">
    <citation type="journal article" date="2022" name="Int. J. Mol. Sci.">
        <title>Draft Genome of Tanacetum Coccineum: Genomic Comparison of Closely Related Tanacetum-Family Plants.</title>
        <authorList>
            <person name="Yamashiro T."/>
            <person name="Shiraishi A."/>
            <person name="Nakayama K."/>
            <person name="Satake H."/>
        </authorList>
    </citation>
    <scope>NUCLEOTIDE SEQUENCE</scope>
</reference>
<evidence type="ECO:0000313" key="2">
    <source>
        <dbReference type="EMBL" id="GJS96892.1"/>
    </source>
</evidence>
<gene>
    <name evidence="2" type="ORF">Tco_0803860</name>
</gene>
<organism evidence="2 3">
    <name type="scientific">Tanacetum coccineum</name>
    <dbReference type="NCBI Taxonomy" id="301880"/>
    <lineage>
        <taxon>Eukaryota</taxon>
        <taxon>Viridiplantae</taxon>
        <taxon>Streptophyta</taxon>
        <taxon>Embryophyta</taxon>
        <taxon>Tracheophyta</taxon>
        <taxon>Spermatophyta</taxon>
        <taxon>Magnoliopsida</taxon>
        <taxon>eudicotyledons</taxon>
        <taxon>Gunneridae</taxon>
        <taxon>Pentapetalae</taxon>
        <taxon>asterids</taxon>
        <taxon>campanulids</taxon>
        <taxon>Asterales</taxon>
        <taxon>Asteraceae</taxon>
        <taxon>Asteroideae</taxon>
        <taxon>Anthemideae</taxon>
        <taxon>Anthemidinae</taxon>
        <taxon>Tanacetum</taxon>
    </lineage>
</organism>
<name>A0ABQ5A6J4_9ASTR</name>
<feature type="region of interest" description="Disordered" evidence="1">
    <location>
        <begin position="22"/>
        <end position="56"/>
    </location>
</feature>
<protein>
    <submittedName>
        <fullName evidence="2">Uncharacterized protein</fullName>
    </submittedName>
</protein>
<feature type="compositionally biased region" description="Low complexity" evidence="1">
    <location>
        <begin position="22"/>
        <end position="46"/>
    </location>
</feature>
<reference evidence="2" key="2">
    <citation type="submission" date="2022-01" db="EMBL/GenBank/DDBJ databases">
        <authorList>
            <person name="Yamashiro T."/>
            <person name="Shiraishi A."/>
            <person name="Satake H."/>
            <person name="Nakayama K."/>
        </authorList>
    </citation>
    <scope>NUCLEOTIDE SEQUENCE</scope>
</reference>
<evidence type="ECO:0000256" key="1">
    <source>
        <dbReference type="SAM" id="MobiDB-lite"/>
    </source>
</evidence>
<accession>A0ABQ5A6J4</accession>
<proteinExistence type="predicted"/>
<dbReference type="EMBL" id="BQNB010011921">
    <property type="protein sequence ID" value="GJS96892.1"/>
    <property type="molecule type" value="Genomic_DNA"/>
</dbReference>